<feature type="region of interest" description="Disordered" evidence="1">
    <location>
        <begin position="1526"/>
        <end position="1569"/>
    </location>
</feature>
<feature type="compositionally biased region" description="Low complexity" evidence="1">
    <location>
        <begin position="692"/>
        <end position="835"/>
    </location>
</feature>
<feature type="signal peptide" evidence="2">
    <location>
        <begin position="1"/>
        <end position="19"/>
    </location>
</feature>
<proteinExistence type="predicted"/>
<dbReference type="OrthoDB" id="6353266at2759"/>
<feature type="region of interest" description="Disordered" evidence="1">
    <location>
        <begin position="1345"/>
        <end position="1404"/>
    </location>
</feature>
<feature type="region of interest" description="Disordered" evidence="1">
    <location>
        <begin position="1041"/>
        <end position="1112"/>
    </location>
</feature>
<feature type="compositionally biased region" description="Basic and acidic residues" evidence="1">
    <location>
        <begin position="1103"/>
        <end position="1112"/>
    </location>
</feature>
<dbReference type="InterPro" id="IPR011024">
    <property type="entry name" value="G_crystallin-like"/>
</dbReference>
<dbReference type="EMBL" id="OB663016">
    <property type="protein sequence ID" value="CAD7230859.1"/>
    <property type="molecule type" value="Genomic_DNA"/>
</dbReference>
<feature type="compositionally biased region" description="Basic and acidic residues" evidence="1">
    <location>
        <begin position="1345"/>
        <end position="1354"/>
    </location>
</feature>
<feature type="compositionally biased region" description="Polar residues" evidence="1">
    <location>
        <begin position="471"/>
        <end position="484"/>
    </location>
</feature>
<feature type="compositionally biased region" description="Polar residues" evidence="1">
    <location>
        <begin position="1545"/>
        <end position="1554"/>
    </location>
</feature>
<evidence type="ECO:0000313" key="3">
    <source>
        <dbReference type="EMBL" id="CAD7230859.1"/>
    </source>
</evidence>
<feature type="compositionally biased region" description="Basic and acidic residues" evidence="1">
    <location>
        <begin position="1069"/>
        <end position="1093"/>
    </location>
</feature>
<feature type="compositionally biased region" description="Basic residues" evidence="1">
    <location>
        <begin position="996"/>
        <end position="1006"/>
    </location>
</feature>
<evidence type="ECO:0000256" key="2">
    <source>
        <dbReference type="SAM" id="SignalP"/>
    </source>
</evidence>
<feature type="region of interest" description="Disordered" evidence="1">
    <location>
        <begin position="681"/>
        <end position="835"/>
    </location>
</feature>
<organism evidence="3">
    <name type="scientific">Cyprideis torosa</name>
    <dbReference type="NCBI Taxonomy" id="163714"/>
    <lineage>
        <taxon>Eukaryota</taxon>
        <taxon>Metazoa</taxon>
        <taxon>Ecdysozoa</taxon>
        <taxon>Arthropoda</taxon>
        <taxon>Crustacea</taxon>
        <taxon>Oligostraca</taxon>
        <taxon>Ostracoda</taxon>
        <taxon>Podocopa</taxon>
        <taxon>Podocopida</taxon>
        <taxon>Cytherocopina</taxon>
        <taxon>Cytheroidea</taxon>
        <taxon>Cytherideidae</taxon>
        <taxon>Cyprideis</taxon>
    </lineage>
</organism>
<accession>A0A7R8WKS8</accession>
<dbReference type="SUPFAM" id="SSF49695">
    <property type="entry name" value="gamma-Crystallin-like"/>
    <property type="match status" value="1"/>
</dbReference>
<gene>
    <name evidence="3" type="ORF">CTOB1V02_LOCUS8715</name>
</gene>
<keyword evidence="2" id="KW-0732">Signal</keyword>
<feature type="compositionally biased region" description="Polar residues" evidence="1">
    <location>
        <begin position="512"/>
        <end position="521"/>
    </location>
</feature>
<evidence type="ECO:0000256" key="1">
    <source>
        <dbReference type="SAM" id="MobiDB-lite"/>
    </source>
</evidence>
<feature type="chain" id="PRO_5043523514" evidence="2">
    <location>
        <begin position="20"/>
        <end position="1569"/>
    </location>
</feature>
<feature type="compositionally biased region" description="Acidic residues" evidence="1">
    <location>
        <begin position="497"/>
        <end position="508"/>
    </location>
</feature>
<feature type="region of interest" description="Disordered" evidence="1">
    <location>
        <begin position="471"/>
        <end position="522"/>
    </location>
</feature>
<feature type="region of interest" description="Disordered" evidence="1">
    <location>
        <begin position="1276"/>
        <end position="1295"/>
    </location>
</feature>
<reference evidence="3" key="1">
    <citation type="submission" date="2020-11" db="EMBL/GenBank/DDBJ databases">
        <authorList>
            <person name="Tran Van P."/>
        </authorList>
    </citation>
    <scope>NUCLEOTIDE SEQUENCE</scope>
</reference>
<sequence length="1569" mass="171672">MRCLAIVTLVCGLTAVAKGLVQVLDVYDQAGQLGNYARFYDNCADLGVCAGNWDNRIKSACVYGVWIWFENRDYNPTGQGGAEYAWGSGYCFDLDPAVSGRVSSLRYAGNVNDNEAATISLFNLEFFQGAGLTASGNLENISGTTVGSIIITGYSAFTVYSQSGFAGVATCLPANDGLPVFWANAAAAGIESVGSVMIVLLSRIVGARDSNNAAEPRIVQFRRAVSLPTNSKEAVVGINLPLEMARPGILKLALHFVNASETTKIPVTKTTPLVDFTTCPVTSARAKEEALRQQNYFFLIPDPVALEEANLPKSGPKSQRIRRNAFENQEQGRTLPDQALSKIKYVTAEIEKLMEVTTPASKGSVQRSEVDSEAVNDIFNGVLNGDVAACSSNSGQSLDEAVDSTVISNAEDTLKPRNLRINRRQRRKERNFATSKERDSDNTLRFLRGHTLLSSVRISRPVIRRSFQKLDQASALPTTQSSIRRPSRHMTRPPLEVSEEHDQEDSFLEEVTQPSQVSSQWKPLESEAWLKGIETDRPNLKLINTPKPGHGQPPVEVNKDRSTTTYSVAIFHYCPPSPQSITTCCNSPTPRVEAVLQNLKSLIGEIGTACAEEQKKEMQKLPQQVGKVALGDLSLCISKTMLPLQCSASTNAAKQQQSHVPPPSLLEGPVTADIQMLQKAEEGNTKASNVSSTTTASPKATPKTTGHTTTVLNAVTVTVNESVTVTETSPRTTTKSSPLTSTDSPKTITIVESTTPSGSSTSATTPSTPETTSTTPETTSTTPETTSTTPETTSTTPETTSTTPETTSTTPETTSTVTSASTTTETTSTAMPSTVLISTTTTTTFSVPLKVQTNFTNKTEWPLAFTLCSTAPAQASANTLLNQFQASKNGMRKQDGEKKQLVVAALLPSVDSGSSEQEVCTFENQLVSLLKCLSGSNKTAAAATLDANNGLQRNGGSAPDECMIQDNSTFQKRLRTELDKLVVSSILRLDPDGKHTERKQRIKRSTIPRNQGDLFTLRGGDLRQYNPTALNVDYEHVAPISPHRKLSSESDSDSTRRDALNKVNAPRKVPADIYDRSLGHDETVPLEDDRRSGDPSTDTISENEEKKPLPSGVEVRDQYFKKFMPLYNRSDLSEEELIKDPSTSLFRVLSSRSRDTNPFKGLLRASSLIMGNRRLEEPWTFVVEFPSGRSTTNIPKVVCATGINLKDVLPLLSRLYSKEQNAFAFETVARIHPGSGPKTYPKHVYQPEVFAHKVGFPENYYLHTWSGNTAPTTLIGDRNEESGSSKGTFGSDIQDRMERKMDDIGQESNHRDRKREDSSSVVFVPSWALPSQLSQFTQPVVYEKGDKPSREDLRPMVSPDFQNGSRRKRSCSKIDSRRAKSGGKTQVDQLEEDKSVKMSPTIQKDGNLKGLHVTQRPILKRSSVSKIPDMKRNELKTERESTGNLPATPNPNFTTANTDEFANEAFVDVESTASGDLNSRVDDCDQCFTPAEYYQHHHHSLNAPHRLIPKLPSTLATTFLEALTHHRPSTPMPLPPSSDNEDDNYNTFDDSNNGNERKSHVSRLANIHK</sequence>
<feature type="region of interest" description="Disordered" evidence="1">
    <location>
        <begin position="992"/>
        <end position="1021"/>
    </location>
</feature>
<name>A0A7R8WKS8_9CRUS</name>
<protein>
    <submittedName>
        <fullName evidence="3">Uncharacterized protein</fullName>
    </submittedName>
</protein>